<dbReference type="GeneID" id="19204547"/>
<name>A0A5M3N699_CONPW</name>
<sequence length="560" mass="61115">MAKPGSSQPLRRKRSKRRSPQPSHSSTLSPSPSALSVLASILASSHAALASPLPLESPPAFLCPVLARDGITPSPTTSHKPKAKPTSSASKPRSTPAPSASSSRTSGQIADRYVQGDDALWRKTDQWTLYGKTSLDDDALSPESTTASSSSKTSDVAVLDVSNLPAGWTDSSSSQSASDTKTYLILSLSICLAVAILSMMIGCMFWRKKRRRWRERQRKEDVELERIRSRSADSVSEDGERTREAMGRMRSWAKATARWKASIRQSARRRRNRRHFNKANRSCSPSLQDVRDSLSMSQHSPFSSPRSSTSHLSQEPSEISHLEASESNSSISNFSQLSILSPPAYNPPRSPENSPEPRRQMSPHLNLDQDYPPVNDHIPYEPGLVGHVSTDDKAHLARLDNLASAPPGDNSCGDIVPSGSAPQWPDDVDEPADNGLFLVAAPPAFSPLPPPPEKIKYMDLDYEAHAQLETLGQSSEPAAYRSSPPGSFSQSTTMFEPSAPSFEEELSPFEGRDASAPEWPPTDPFDPNHPYPSADDFQREARVPSPSHSLSRSSLSSFNI</sequence>
<evidence type="ECO:0000313" key="3">
    <source>
        <dbReference type="EMBL" id="EIW86943.1"/>
    </source>
</evidence>
<keyword evidence="2" id="KW-0472">Membrane</keyword>
<feature type="compositionally biased region" description="Basic and acidic residues" evidence="1">
    <location>
        <begin position="217"/>
        <end position="231"/>
    </location>
</feature>
<feature type="compositionally biased region" description="Low complexity" evidence="1">
    <location>
        <begin position="72"/>
        <end position="106"/>
    </location>
</feature>
<evidence type="ECO:0000256" key="1">
    <source>
        <dbReference type="SAM" id="MobiDB-lite"/>
    </source>
</evidence>
<feature type="region of interest" description="Disordered" evidence="1">
    <location>
        <begin position="1"/>
        <end position="33"/>
    </location>
</feature>
<feature type="region of interest" description="Disordered" evidence="1">
    <location>
        <begin position="472"/>
        <end position="560"/>
    </location>
</feature>
<feature type="region of interest" description="Disordered" evidence="1">
    <location>
        <begin position="65"/>
        <end position="109"/>
    </location>
</feature>
<comment type="caution">
    <text evidence="3">The sequence shown here is derived from an EMBL/GenBank/DDBJ whole genome shotgun (WGS) entry which is preliminary data.</text>
</comment>
<feature type="compositionally biased region" description="Low complexity" evidence="1">
    <location>
        <begin position="325"/>
        <end position="341"/>
    </location>
</feature>
<dbReference type="OrthoDB" id="2756128at2759"/>
<reference evidence="4" key="1">
    <citation type="journal article" date="2012" name="Science">
        <title>The Paleozoic origin of enzymatic lignin decomposition reconstructed from 31 fungal genomes.</title>
        <authorList>
            <person name="Floudas D."/>
            <person name="Binder M."/>
            <person name="Riley R."/>
            <person name="Barry K."/>
            <person name="Blanchette R.A."/>
            <person name="Henrissat B."/>
            <person name="Martinez A.T."/>
            <person name="Otillar R."/>
            <person name="Spatafora J.W."/>
            <person name="Yadav J.S."/>
            <person name="Aerts A."/>
            <person name="Benoit I."/>
            <person name="Boyd A."/>
            <person name="Carlson A."/>
            <person name="Copeland A."/>
            <person name="Coutinho P.M."/>
            <person name="de Vries R.P."/>
            <person name="Ferreira P."/>
            <person name="Findley K."/>
            <person name="Foster B."/>
            <person name="Gaskell J."/>
            <person name="Glotzer D."/>
            <person name="Gorecki P."/>
            <person name="Heitman J."/>
            <person name="Hesse C."/>
            <person name="Hori C."/>
            <person name="Igarashi K."/>
            <person name="Jurgens J.A."/>
            <person name="Kallen N."/>
            <person name="Kersten P."/>
            <person name="Kohler A."/>
            <person name="Kuees U."/>
            <person name="Kumar T.K.A."/>
            <person name="Kuo A."/>
            <person name="LaButti K."/>
            <person name="Larrondo L.F."/>
            <person name="Lindquist E."/>
            <person name="Ling A."/>
            <person name="Lombard V."/>
            <person name="Lucas S."/>
            <person name="Lundell T."/>
            <person name="Martin R."/>
            <person name="McLaughlin D.J."/>
            <person name="Morgenstern I."/>
            <person name="Morin E."/>
            <person name="Murat C."/>
            <person name="Nagy L.G."/>
            <person name="Nolan M."/>
            <person name="Ohm R.A."/>
            <person name="Patyshakuliyeva A."/>
            <person name="Rokas A."/>
            <person name="Ruiz-Duenas F.J."/>
            <person name="Sabat G."/>
            <person name="Salamov A."/>
            <person name="Samejima M."/>
            <person name="Schmutz J."/>
            <person name="Slot J.C."/>
            <person name="St John F."/>
            <person name="Stenlid J."/>
            <person name="Sun H."/>
            <person name="Sun S."/>
            <person name="Syed K."/>
            <person name="Tsang A."/>
            <person name="Wiebenga A."/>
            <person name="Young D."/>
            <person name="Pisabarro A."/>
            <person name="Eastwood D.C."/>
            <person name="Martin F."/>
            <person name="Cullen D."/>
            <person name="Grigoriev I.V."/>
            <person name="Hibbett D.S."/>
        </authorList>
    </citation>
    <scope>NUCLEOTIDE SEQUENCE [LARGE SCALE GENOMIC DNA]</scope>
    <source>
        <strain evidence="4">RWD-64-598 SS2</strain>
    </source>
</reference>
<keyword evidence="2" id="KW-1133">Transmembrane helix</keyword>
<feature type="region of interest" description="Disordered" evidence="1">
    <location>
        <begin position="403"/>
        <end position="422"/>
    </location>
</feature>
<dbReference type="KEGG" id="cput:CONPUDRAFT_161572"/>
<feature type="compositionally biased region" description="Basic and acidic residues" evidence="1">
    <location>
        <begin position="238"/>
        <end position="247"/>
    </location>
</feature>
<dbReference type="OMA" id="DIEMRTY"/>
<feature type="transmembrane region" description="Helical" evidence="2">
    <location>
        <begin position="183"/>
        <end position="206"/>
    </location>
</feature>
<keyword evidence="2" id="KW-0812">Transmembrane</keyword>
<dbReference type="EMBL" id="JH711573">
    <property type="protein sequence ID" value="EIW86943.1"/>
    <property type="molecule type" value="Genomic_DNA"/>
</dbReference>
<feature type="compositionally biased region" description="Basic residues" evidence="1">
    <location>
        <begin position="266"/>
        <end position="278"/>
    </location>
</feature>
<dbReference type="Proteomes" id="UP000053558">
    <property type="component" value="Unassembled WGS sequence"/>
</dbReference>
<evidence type="ECO:0000256" key="2">
    <source>
        <dbReference type="SAM" id="Phobius"/>
    </source>
</evidence>
<keyword evidence="4" id="KW-1185">Reference proteome</keyword>
<feature type="compositionally biased region" description="Polar residues" evidence="1">
    <location>
        <begin position="484"/>
        <end position="495"/>
    </location>
</feature>
<proteinExistence type="predicted"/>
<feature type="compositionally biased region" description="Basic residues" evidence="1">
    <location>
        <begin position="10"/>
        <end position="19"/>
    </location>
</feature>
<evidence type="ECO:0000313" key="4">
    <source>
        <dbReference type="Proteomes" id="UP000053558"/>
    </source>
</evidence>
<feature type="compositionally biased region" description="Pro residues" evidence="1">
    <location>
        <begin position="518"/>
        <end position="530"/>
    </location>
</feature>
<feature type="non-terminal residue" evidence="3">
    <location>
        <position position="560"/>
    </location>
</feature>
<gene>
    <name evidence="3" type="ORF">CONPUDRAFT_161572</name>
</gene>
<dbReference type="AlphaFoldDB" id="A0A5M3N699"/>
<protein>
    <submittedName>
        <fullName evidence="3">Uncharacterized protein</fullName>
    </submittedName>
</protein>
<feature type="compositionally biased region" description="Low complexity" evidence="1">
    <location>
        <begin position="544"/>
        <end position="560"/>
    </location>
</feature>
<organism evidence="3 4">
    <name type="scientific">Coniophora puteana (strain RWD-64-598)</name>
    <name type="common">Brown rot fungus</name>
    <dbReference type="NCBI Taxonomy" id="741705"/>
    <lineage>
        <taxon>Eukaryota</taxon>
        <taxon>Fungi</taxon>
        <taxon>Dikarya</taxon>
        <taxon>Basidiomycota</taxon>
        <taxon>Agaricomycotina</taxon>
        <taxon>Agaricomycetes</taxon>
        <taxon>Agaricomycetidae</taxon>
        <taxon>Boletales</taxon>
        <taxon>Coniophorineae</taxon>
        <taxon>Coniophoraceae</taxon>
        <taxon>Coniophora</taxon>
    </lineage>
</organism>
<dbReference type="RefSeq" id="XP_007763586.1">
    <property type="nucleotide sequence ID" value="XM_007765396.1"/>
</dbReference>
<accession>A0A5M3N699</accession>
<feature type="region of interest" description="Disordered" evidence="1">
    <location>
        <begin position="217"/>
        <end position="383"/>
    </location>
</feature>
<feature type="compositionally biased region" description="Low complexity" evidence="1">
    <location>
        <begin position="20"/>
        <end position="33"/>
    </location>
</feature>
<feature type="compositionally biased region" description="Low complexity" evidence="1">
    <location>
        <begin position="293"/>
        <end position="314"/>
    </location>
</feature>